<evidence type="ECO:0000256" key="1">
    <source>
        <dbReference type="ARBA" id="ARBA00022630"/>
    </source>
</evidence>
<evidence type="ECO:0000259" key="2">
    <source>
        <dbReference type="Pfam" id="PF00441"/>
    </source>
</evidence>
<comment type="caution">
    <text evidence="3">The sequence shown here is derived from an EMBL/GenBank/DDBJ whole genome shotgun (WGS) entry which is preliminary data.</text>
</comment>
<proteinExistence type="predicted"/>
<gene>
    <name evidence="3" type="ORF">GCM10011487_40680</name>
</gene>
<keyword evidence="4" id="KW-1185">Reference proteome</keyword>
<dbReference type="SUPFAM" id="SSF47203">
    <property type="entry name" value="Acyl-CoA dehydrogenase C-terminal domain-like"/>
    <property type="match status" value="1"/>
</dbReference>
<dbReference type="Gene3D" id="1.20.140.10">
    <property type="entry name" value="Butyryl-CoA Dehydrogenase, subunit A, domain 3"/>
    <property type="match status" value="1"/>
</dbReference>
<evidence type="ECO:0000313" key="4">
    <source>
        <dbReference type="Proteomes" id="UP000445000"/>
    </source>
</evidence>
<dbReference type="RefSeq" id="WP_161813743.1">
    <property type="nucleotide sequence ID" value="NZ_BLJN01000004.1"/>
</dbReference>
<dbReference type="Pfam" id="PF00441">
    <property type="entry name" value="Acyl-CoA_dh_1"/>
    <property type="match status" value="1"/>
</dbReference>
<organism evidence="3 4">
    <name type="scientific">Steroidobacter agaridevorans</name>
    <dbReference type="NCBI Taxonomy" id="2695856"/>
    <lineage>
        <taxon>Bacteria</taxon>
        <taxon>Pseudomonadati</taxon>
        <taxon>Pseudomonadota</taxon>
        <taxon>Gammaproteobacteria</taxon>
        <taxon>Steroidobacterales</taxon>
        <taxon>Steroidobacteraceae</taxon>
        <taxon>Steroidobacter</taxon>
    </lineage>
</organism>
<dbReference type="InterPro" id="IPR009075">
    <property type="entry name" value="AcylCo_DH/oxidase_C"/>
</dbReference>
<protein>
    <recommendedName>
        <fullName evidence="2">Acyl-CoA dehydrogenase/oxidase C-terminal domain-containing protein</fullName>
    </recommendedName>
</protein>
<keyword evidence="1" id="KW-0285">Flavoprotein</keyword>
<name>A0A829YGY8_9GAMM</name>
<reference evidence="4" key="1">
    <citation type="submission" date="2020-01" db="EMBL/GenBank/DDBJ databases">
        <title>'Steroidobacter agaridevorans' sp. nov., agar-degrading bacteria isolated from rhizosphere soils.</title>
        <authorList>
            <person name="Ikenaga M."/>
            <person name="Kataoka M."/>
            <person name="Murouchi A."/>
            <person name="Katsuragi S."/>
            <person name="Sakai M."/>
        </authorList>
    </citation>
    <scope>NUCLEOTIDE SEQUENCE [LARGE SCALE GENOMIC DNA]</scope>
    <source>
        <strain evidence="4">YU21-B</strain>
    </source>
</reference>
<dbReference type="Proteomes" id="UP000445000">
    <property type="component" value="Unassembled WGS sequence"/>
</dbReference>
<dbReference type="GO" id="GO:0016627">
    <property type="term" value="F:oxidoreductase activity, acting on the CH-CH group of donors"/>
    <property type="evidence" value="ECO:0007669"/>
    <property type="project" value="InterPro"/>
</dbReference>
<evidence type="ECO:0000313" key="3">
    <source>
        <dbReference type="EMBL" id="GFE82068.1"/>
    </source>
</evidence>
<dbReference type="AlphaFoldDB" id="A0A829YGY8"/>
<dbReference type="InterPro" id="IPR036250">
    <property type="entry name" value="AcylCo_DH-like_C"/>
</dbReference>
<sequence length="318" mass="34720">MDFKLTEEQSALVEAVQAILGDHSELTVSNRHGFCHFDHKLQHLLLENGFLDAGRDLGALEAALVTIEASRIPATVEVGASAIVAARLLPDERVEGPIALIGEGGLDKPVRNLPVARTAFVESGDDVLVLKIEAKDVEITPSIYAYPFGRFRTEPDLTRCQRIVGAAVQLRQWWRVALAAECSGTAQSAIAFTIDHVNNRQVLGRAVGSYQSVQHRLVQCHMIAQGIHFLTLRAAWSGDPAHADEAACYAQQHVQKFMVDLHQFNGAMGVTNEHLLHFWTYRLRALQSEAGGAHGAARSIARARWARSSMPKVAGGRA</sequence>
<feature type="domain" description="Acyl-CoA dehydrogenase/oxidase C-terminal" evidence="2">
    <location>
        <begin position="173"/>
        <end position="299"/>
    </location>
</feature>
<accession>A0A829YGY8</accession>
<dbReference type="EMBL" id="BLJN01000004">
    <property type="protein sequence ID" value="GFE82068.1"/>
    <property type="molecule type" value="Genomic_DNA"/>
</dbReference>